<accession>A0A0A9A8C8</accession>
<evidence type="ECO:0000313" key="1">
    <source>
        <dbReference type="EMBL" id="JAD45245.1"/>
    </source>
</evidence>
<proteinExistence type="predicted"/>
<name>A0A0A9A8C8_ARUDO</name>
<protein>
    <submittedName>
        <fullName evidence="1">Uncharacterized protein</fullName>
    </submittedName>
</protein>
<dbReference type="EMBL" id="GBRH01252650">
    <property type="protein sequence ID" value="JAD45245.1"/>
    <property type="molecule type" value="Transcribed_RNA"/>
</dbReference>
<sequence>MIKGVRPFTLLQLCRGKITLPQLCYGENAEEACARKYLKQTQMHCMSRTKMDYSRYILQLL</sequence>
<reference evidence="1" key="1">
    <citation type="submission" date="2014-09" db="EMBL/GenBank/DDBJ databases">
        <authorList>
            <person name="Magalhaes I.L.F."/>
            <person name="Oliveira U."/>
            <person name="Santos F.R."/>
            <person name="Vidigal T.H.D.A."/>
            <person name="Brescovit A.D."/>
            <person name="Santos A.J."/>
        </authorList>
    </citation>
    <scope>NUCLEOTIDE SEQUENCE</scope>
    <source>
        <tissue evidence="1">Shoot tissue taken approximately 20 cm above the soil surface</tissue>
    </source>
</reference>
<organism evidence="1">
    <name type="scientific">Arundo donax</name>
    <name type="common">Giant reed</name>
    <name type="synonym">Donax arundinaceus</name>
    <dbReference type="NCBI Taxonomy" id="35708"/>
    <lineage>
        <taxon>Eukaryota</taxon>
        <taxon>Viridiplantae</taxon>
        <taxon>Streptophyta</taxon>
        <taxon>Embryophyta</taxon>
        <taxon>Tracheophyta</taxon>
        <taxon>Spermatophyta</taxon>
        <taxon>Magnoliopsida</taxon>
        <taxon>Liliopsida</taxon>
        <taxon>Poales</taxon>
        <taxon>Poaceae</taxon>
        <taxon>PACMAD clade</taxon>
        <taxon>Arundinoideae</taxon>
        <taxon>Arundineae</taxon>
        <taxon>Arundo</taxon>
    </lineage>
</organism>
<reference evidence="1" key="2">
    <citation type="journal article" date="2015" name="Data Brief">
        <title>Shoot transcriptome of the giant reed, Arundo donax.</title>
        <authorList>
            <person name="Barrero R.A."/>
            <person name="Guerrero F.D."/>
            <person name="Moolhuijzen P."/>
            <person name="Goolsby J.A."/>
            <person name="Tidwell J."/>
            <person name="Bellgard S.E."/>
            <person name="Bellgard M.I."/>
        </authorList>
    </citation>
    <scope>NUCLEOTIDE SEQUENCE</scope>
    <source>
        <tissue evidence="1">Shoot tissue taken approximately 20 cm above the soil surface</tissue>
    </source>
</reference>
<dbReference type="AlphaFoldDB" id="A0A0A9A8C8"/>